<protein>
    <submittedName>
        <fullName evidence="2">Uncharacterized protein</fullName>
    </submittedName>
</protein>
<reference evidence="2" key="1">
    <citation type="submission" date="2013-10" db="EMBL/GenBank/DDBJ databases">
        <title>Genomic analysis of the causative agents of coccidiosis in chickens.</title>
        <authorList>
            <person name="Reid A.J."/>
            <person name="Blake D."/>
            <person name="Billington K."/>
            <person name="Browne H."/>
            <person name="Dunn M."/>
            <person name="Hung S."/>
            <person name="Kawahara F."/>
            <person name="Miranda-Saavedra D."/>
            <person name="Mourier T."/>
            <person name="Nagra H."/>
            <person name="Otto T.D."/>
            <person name="Rawlings N."/>
            <person name="Sanchez A."/>
            <person name="Sanders M."/>
            <person name="Subramaniam C."/>
            <person name="Tay Y."/>
            <person name="Dear P."/>
            <person name="Doerig C."/>
            <person name="Gruber A."/>
            <person name="Parkinson J."/>
            <person name="Shirley M."/>
            <person name="Wan K.L."/>
            <person name="Berriman M."/>
            <person name="Tomley F."/>
            <person name="Pain A."/>
        </authorList>
    </citation>
    <scope>NUCLEOTIDE SEQUENCE</scope>
    <source>
        <strain evidence="2">Houghton</strain>
    </source>
</reference>
<organism evidence="2 3">
    <name type="scientific">Eimeria acervulina</name>
    <name type="common">Coccidian parasite</name>
    <dbReference type="NCBI Taxonomy" id="5801"/>
    <lineage>
        <taxon>Eukaryota</taxon>
        <taxon>Sar</taxon>
        <taxon>Alveolata</taxon>
        <taxon>Apicomplexa</taxon>
        <taxon>Conoidasida</taxon>
        <taxon>Coccidia</taxon>
        <taxon>Eucoccidiorida</taxon>
        <taxon>Eimeriorina</taxon>
        <taxon>Eimeriidae</taxon>
        <taxon>Eimeria</taxon>
    </lineage>
</organism>
<dbReference type="EMBL" id="HG673566">
    <property type="protein sequence ID" value="CDI84019.1"/>
    <property type="molecule type" value="Genomic_DNA"/>
</dbReference>
<reference evidence="2" key="2">
    <citation type="submission" date="2013-10" db="EMBL/GenBank/DDBJ databases">
        <authorList>
            <person name="Aslett M."/>
        </authorList>
    </citation>
    <scope>NUCLEOTIDE SEQUENCE</scope>
    <source>
        <strain evidence="2">Houghton</strain>
    </source>
</reference>
<name>U6GZV3_EIMAC</name>
<dbReference type="SUPFAM" id="SSF81995">
    <property type="entry name" value="beta-sandwich domain of Sec23/24"/>
    <property type="match status" value="1"/>
</dbReference>
<dbReference type="RefSeq" id="XP_013246922.1">
    <property type="nucleotide sequence ID" value="XM_013391468.1"/>
</dbReference>
<feature type="region of interest" description="Disordered" evidence="1">
    <location>
        <begin position="39"/>
        <end position="93"/>
    </location>
</feature>
<evidence type="ECO:0000313" key="2">
    <source>
        <dbReference type="EMBL" id="CDI84019.1"/>
    </source>
</evidence>
<proteinExistence type="predicted"/>
<dbReference type="AlphaFoldDB" id="U6GZV3"/>
<dbReference type="GeneID" id="25272809"/>
<gene>
    <name evidence="2" type="ORF">EAH_00047390</name>
</gene>
<feature type="compositionally biased region" description="Low complexity" evidence="1">
    <location>
        <begin position="39"/>
        <end position="54"/>
    </location>
</feature>
<feature type="compositionally biased region" description="Low complexity" evidence="1">
    <location>
        <begin position="60"/>
        <end position="91"/>
    </location>
</feature>
<feature type="non-terminal residue" evidence="2">
    <location>
        <position position="1"/>
    </location>
</feature>
<accession>U6GZV3</accession>
<dbReference type="OrthoDB" id="354357at2759"/>
<keyword evidence="3" id="KW-1185">Reference proteome</keyword>
<evidence type="ECO:0000313" key="3">
    <source>
        <dbReference type="Proteomes" id="UP000018050"/>
    </source>
</evidence>
<dbReference type="Proteomes" id="UP000018050">
    <property type="component" value="Unassembled WGS sequence"/>
</dbReference>
<sequence>ELLEGAAAYLKGPSHAAGGTQCSSRGIFFLDIVFSQQQQQQQEQQQQQQQQKHQQQQRRSNISSKSNNNSSSSSSSNSSSSNNSSSNSSSNRNGTLFVLQLRPSSRGGDADAVWGPAFGGLLFRPSLEGAQEVGEEQPLTAEQKQKEKERLQALVKLFAKSAVSGPPCVFLDVSANKKISCRYFLNKTLSDFSLHFASGIQHSFPLKSLREVYSLPALQSNASTASLCENPSLKCLDSSSQDCVLMIEYQDGAAAPLNRLFLIEEGGKEARDRFITCLKVLALYAQSTT</sequence>
<evidence type="ECO:0000256" key="1">
    <source>
        <dbReference type="SAM" id="MobiDB-lite"/>
    </source>
</evidence>
<dbReference type="VEuPathDB" id="ToxoDB:EAH_00047390"/>